<evidence type="ECO:0000313" key="2">
    <source>
        <dbReference type="EMBL" id="SDJ13566.1"/>
    </source>
</evidence>
<feature type="region of interest" description="Disordered" evidence="1">
    <location>
        <begin position="1"/>
        <end position="85"/>
    </location>
</feature>
<gene>
    <name evidence="2" type="ORF">SAMN05216605_1222</name>
</gene>
<dbReference type="STRING" id="89065.SAMN05216605_1222"/>
<proteinExistence type="predicted"/>
<accession>A0A1G8R9C6</accession>
<name>A0A1G8R9C6_9PSED</name>
<dbReference type="Proteomes" id="UP000182894">
    <property type="component" value="Unassembled WGS sequence"/>
</dbReference>
<organism evidence="2 3">
    <name type="scientific">Pseudomonas abietaniphila</name>
    <dbReference type="NCBI Taxonomy" id="89065"/>
    <lineage>
        <taxon>Bacteria</taxon>
        <taxon>Pseudomonadati</taxon>
        <taxon>Pseudomonadota</taxon>
        <taxon>Gammaproteobacteria</taxon>
        <taxon>Pseudomonadales</taxon>
        <taxon>Pseudomonadaceae</taxon>
        <taxon>Pseudomonas</taxon>
    </lineage>
</organism>
<keyword evidence="3" id="KW-1185">Reference proteome</keyword>
<protein>
    <submittedName>
        <fullName evidence="2">Uncharacterized protein</fullName>
    </submittedName>
</protein>
<evidence type="ECO:0000313" key="3">
    <source>
        <dbReference type="Proteomes" id="UP000182894"/>
    </source>
</evidence>
<dbReference type="RefSeq" id="WP_143024511.1">
    <property type="nucleotide sequence ID" value="NZ_FNCO01000022.1"/>
</dbReference>
<reference evidence="3" key="1">
    <citation type="submission" date="2016-10" db="EMBL/GenBank/DDBJ databases">
        <authorList>
            <person name="Varghese N."/>
            <person name="Submissions S."/>
        </authorList>
    </citation>
    <scope>NUCLEOTIDE SEQUENCE [LARGE SCALE GENOMIC DNA]</scope>
    <source>
        <strain evidence="3">ATCC 700689</strain>
    </source>
</reference>
<dbReference type="AlphaFoldDB" id="A0A1G8R9C6"/>
<evidence type="ECO:0000256" key="1">
    <source>
        <dbReference type="SAM" id="MobiDB-lite"/>
    </source>
</evidence>
<sequence>MKKNLMDQPGLQNPLSQNPGTDYDELLDPVFTDGGKVLEGDDVRTPGADPSRPETLPNGPDVIDDTHPDPKKRASDAAATKTREPACFPSFLSLVQGSRDTGRGPEHREHLHERYSYRHLGLALRAVAR</sequence>
<dbReference type="OrthoDB" id="9881694at2"/>
<feature type="compositionally biased region" description="Basic and acidic residues" evidence="1">
    <location>
        <begin position="64"/>
        <end position="75"/>
    </location>
</feature>
<feature type="compositionally biased region" description="Polar residues" evidence="1">
    <location>
        <begin position="10"/>
        <end position="20"/>
    </location>
</feature>
<dbReference type="EMBL" id="FNCO01000022">
    <property type="protein sequence ID" value="SDJ13566.1"/>
    <property type="molecule type" value="Genomic_DNA"/>
</dbReference>